<dbReference type="VEuPathDB" id="FungiDB:BTJ68_12712"/>
<evidence type="ECO:0000313" key="6">
    <source>
        <dbReference type="Proteomes" id="UP000281677"/>
    </source>
</evidence>
<organism evidence="5 6">
    <name type="scientific">Hortaea werneckii</name>
    <name type="common">Black yeast</name>
    <name type="synonym">Cladosporium werneckii</name>
    <dbReference type="NCBI Taxonomy" id="91943"/>
    <lineage>
        <taxon>Eukaryota</taxon>
        <taxon>Fungi</taxon>
        <taxon>Dikarya</taxon>
        <taxon>Ascomycota</taxon>
        <taxon>Pezizomycotina</taxon>
        <taxon>Dothideomycetes</taxon>
        <taxon>Dothideomycetidae</taxon>
        <taxon>Mycosphaerellales</taxon>
        <taxon>Teratosphaeriaceae</taxon>
        <taxon>Hortaea</taxon>
    </lineage>
</organism>
<dbReference type="OrthoDB" id="5296at2759"/>
<evidence type="ECO:0000256" key="1">
    <source>
        <dbReference type="ARBA" id="ARBA00006484"/>
    </source>
</evidence>
<sequence length="369" mass="40046">MYPPDTRKTATPAEARPQAGSLHSHRPSRHPRITAAPSALKWVETPPREPPCGNRKTNASAGKYKGIAMVVGNITLKDKVAVVTGGGSGINLCFVRLALQAGARVLIADLKLLPEAEQLVAENKDRAFFMKCDVSNWRDLENVPSSVAQAFGKDAVADVWIPGAGVFEPKWSSFLYDTETDHYEAFRINTEHPIKLTRIAMRSCLSVNKPCVVLITASTAGFVGTYGAPLYCASKHAIVGFTKSMGQADVDENCKIVCICPGIVATPLWTGDEAKHVASQFSYNESMAVTPEEVAEAMMEMVTSGEWEGGSMMEITKATGRRKLDSLRAEDRIKESGLDADAVGKFMDGMQRPIREVWAKERGLANAAK</sequence>
<evidence type="ECO:0000256" key="3">
    <source>
        <dbReference type="ARBA" id="ARBA00023002"/>
    </source>
</evidence>
<dbReference type="GO" id="GO:0005737">
    <property type="term" value="C:cytoplasm"/>
    <property type="evidence" value="ECO:0007669"/>
    <property type="project" value="TreeGrafter"/>
</dbReference>
<evidence type="ECO:0000256" key="4">
    <source>
        <dbReference type="SAM" id="MobiDB-lite"/>
    </source>
</evidence>
<evidence type="ECO:0000256" key="2">
    <source>
        <dbReference type="ARBA" id="ARBA00022857"/>
    </source>
</evidence>
<dbReference type="Pfam" id="PF00106">
    <property type="entry name" value="adh_short"/>
    <property type="match status" value="1"/>
</dbReference>
<dbReference type="GO" id="GO:0016616">
    <property type="term" value="F:oxidoreductase activity, acting on the CH-OH group of donors, NAD or NADP as acceptor"/>
    <property type="evidence" value="ECO:0007669"/>
    <property type="project" value="TreeGrafter"/>
</dbReference>
<dbReference type="PANTHER" id="PTHR44229:SF4">
    <property type="entry name" value="15-HYDROXYPROSTAGLANDIN DEHYDROGENASE [NAD(+)]"/>
    <property type="match status" value="1"/>
</dbReference>
<proteinExistence type="inferred from homology"/>
<feature type="compositionally biased region" description="Basic residues" evidence="4">
    <location>
        <begin position="23"/>
        <end position="32"/>
    </location>
</feature>
<dbReference type="PROSITE" id="PS00061">
    <property type="entry name" value="ADH_SHORT"/>
    <property type="match status" value="1"/>
</dbReference>
<dbReference type="Gene3D" id="3.40.50.720">
    <property type="entry name" value="NAD(P)-binding Rossmann-like Domain"/>
    <property type="match status" value="1"/>
</dbReference>
<evidence type="ECO:0000313" key="5">
    <source>
        <dbReference type="EMBL" id="RMZ32641.1"/>
    </source>
</evidence>
<keyword evidence="3" id="KW-0560">Oxidoreductase</keyword>
<dbReference type="InterPro" id="IPR020904">
    <property type="entry name" value="Sc_DH/Rdtase_CS"/>
</dbReference>
<keyword evidence="2" id="KW-0521">NADP</keyword>
<dbReference type="Proteomes" id="UP000281677">
    <property type="component" value="Unassembled WGS sequence"/>
</dbReference>
<dbReference type="AlphaFoldDB" id="A0A3M7J4H1"/>
<dbReference type="PRINTS" id="PR00081">
    <property type="entry name" value="GDHRDH"/>
</dbReference>
<comment type="caution">
    <text evidence="5">The sequence shown here is derived from an EMBL/GenBank/DDBJ whole genome shotgun (WGS) entry which is preliminary data.</text>
</comment>
<dbReference type="SUPFAM" id="SSF51735">
    <property type="entry name" value="NAD(P)-binding Rossmann-fold domains"/>
    <property type="match status" value="1"/>
</dbReference>
<comment type="similarity">
    <text evidence="1">Belongs to the short-chain dehydrogenases/reductases (SDR) family.</text>
</comment>
<dbReference type="InterPro" id="IPR036291">
    <property type="entry name" value="NAD(P)-bd_dom_sf"/>
</dbReference>
<gene>
    <name evidence="5" type="ORF">D0859_03220</name>
</gene>
<dbReference type="InterPro" id="IPR002347">
    <property type="entry name" value="SDR_fam"/>
</dbReference>
<feature type="region of interest" description="Disordered" evidence="4">
    <location>
        <begin position="1"/>
        <end position="57"/>
    </location>
</feature>
<name>A0A3M7J4H1_HORWE</name>
<evidence type="ECO:0008006" key="7">
    <source>
        <dbReference type="Google" id="ProtNLM"/>
    </source>
</evidence>
<dbReference type="PANTHER" id="PTHR44229">
    <property type="entry name" value="15-HYDROXYPROSTAGLANDIN DEHYDROGENASE [NAD(+)]"/>
    <property type="match status" value="1"/>
</dbReference>
<accession>A0A3M7J4H1</accession>
<reference evidence="5 6" key="1">
    <citation type="journal article" date="2018" name="BMC Genomics">
        <title>Genomic evidence for intraspecific hybridization in a clonal and extremely halotolerant yeast.</title>
        <authorList>
            <person name="Gostincar C."/>
            <person name="Stajich J.E."/>
            <person name="Zupancic J."/>
            <person name="Zalar P."/>
            <person name="Gunde-Cimerman N."/>
        </authorList>
    </citation>
    <scope>NUCLEOTIDE SEQUENCE [LARGE SCALE GENOMIC DNA]</scope>
    <source>
        <strain evidence="5 6">EXF-120</strain>
    </source>
</reference>
<dbReference type="EMBL" id="QWIT01000064">
    <property type="protein sequence ID" value="RMZ32641.1"/>
    <property type="molecule type" value="Genomic_DNA"/>
</dbReference>
<protein>
    <recommendedName>
        <fullName evidence="7">NAD(P)-binding protein</fullName>
    </recommendedName>
</protein>